<dbReference type="AlphaFoldDB" id="A0A9D1TK18"/>
<dbReference type="PANTHER" id="PTHR40064">
    <property type="entry name" value="MEMBRANE PROTEIN-RELATED"/>
    <property type="match status" value="1"/>
</dbReference>
<dbReference type="GO" id="GO:0005886">
    <property type="term" value="C:plasma membrane"/>
    <property type="evidence" value="ECO:0007669"/>
    <property type="project" value="UniProtKB-SubCell"/>
</dbReference>
<sequence>MKIGYRTIKTAIATPIAITIAQLVGVTNIASAGILTILCIQPSRKKSVESAWHRFLACILAILFSIVMFELLGYSPITLGILLALFIPTCVFLKIEQGIMTATVITLNLYGFGLIQTKFLYEQFLLIFIGIGTGLIVNLYMPSLDKKLQEKQRDLESNFQIILYEIALYIREQHMDWDGKEIAEVGRILDEADELVKRDQENHLLRDDHFYHKYFKMRKKQYEILQQMLPLVTRLPEKDHVSERIAVFFEKLSNSVHPGNTAILFLEELKEIREAFHDEELPATKEEFETRASLHQLLHEIEEYLLLKSKFKKSDVMLRAKKPRRIKKEKKTKQ</sequence>
<evidence type="ECO:0000259" key="7">
    <source>
        <dbReference type="Pfam" id="PF11728"/>
    </source>
</evidence>
<keyword evidence="3 6" id="KW-0812">Transmembrane</keyword>
<reference evidence="8" key="1">
    <citation type="journal article" date="2021" name="PeerJ">
        <title>Extensive microbial diversity within the chicken gut microbiome revealed by metagenomics and culture.</title>
        <authorList>
            <person name="Gilroy R."/>
            <person name="Ravi A."/>
            <person name="Getino M."/>
            <person name="Pursley I."/>
            <person name="Horton D.L."/>
            <person name="Alikhan N.F."/>
            <person name="Baker D."/>
            <person name="Gharbi K."/>
            <person name="Hall N."/>
            <person name="Watson M."/>
            <person name="Adriaenssens E.M."/>
            <person name="Foster-Nyarko E."/>
            <person name="Jarju S."/>
            <person name="Secka A."/>
            <person name="Antonio M."/>
            <person name="Oren A."/>
            <person name="Chaudhuri R.R."/>
            <person name="La Ragione R."/>
            <person name="Hildebrand F."/>
            <person name="Pallen M.J."/>
        </authorList>
    </citation>
    <scope>NUCLEOTIDE SEQUENCE</scope>
    <source>
        <strain evidence="8">CHK169-2315</strain>
    </source>
</reference>
<comment type="caution">
    <text evidence="8">The sequence shown here is derived from an EMBL/GenBank/DDBJ whole genome shotgun (WGS) entry which is preliminary data.</text>
</comment>
<name>A0A9D1TK18_9BACI</name>
<accession>A0A9D1TK18</accession>
<proteinExistence type="predicted"/>
<dbReference type="Pfam" id="PF11728">
    <property type="entry name" value="ArAE_1_C"/>
    <property type="match status" value="1"/>
</dbReference>
<keyword evidence="4 6" id="KW-1133">Transmembrane helix</keyword>
<dbReference type="InterPro" id="IPR021062">
    <property type="entry name" value="ArAE_1_C"/>
</dbReference>
<gene>
    <name evidence="8" type="ORF">H9895_08275</name>
</gene>
<evidence type="ECO:0000256" key="3">
    <source>
        <dbReference type="ARBA" id="ARBA00022692"/>
    </source>
</evidence>
<dbReference type="Pfam" id="PF06081">
    <property type="entry name" value="ArAE_1"/>
    <property type="match status" value="1"/>
</dbReference>
<evidence type="ECO:0000256" key="2">
    <source>
        <dbReference type="ARBA" id="ARBA00022475"/>
    </source>
</evidence>
<dbReference type="InterPro" id="IPR038323">
    <property type="entry name" value="ArAE_1_C_sf"/>
</dbReference>
<feature type="transmembrane region" description="Helical" evidence="6">
    <location>
        <begin position="12"/>
        <end position="39"/>
    </location>
</feature>
<reference evidence="8" key="2">
    <citation type="submission" date="2021-04" db="EMBL/GenBank/DDBJ databases">
        <authorList>
            <person name="Gilroy R."/>
        </authorList>
    </citation>
    <scope>NUCLEOTIDE SEQUENCE</scope>
    <source>
        <strain evidence="8">CHK169-2315</strain>
    </source>
</reference>
<feature type="transmembrane region" description="Helical" evidence="6">
    <location>
        <begin position="74"/>
        <end position="92"/>
    </location>
</feature>
<dbReference type="PANTHER" id="PTHR40064:SF1">
    <property type="entry name" value="MEMBRANE PROTEIN"/>
    <property type="match status" value="1"/>
</dbReference>
<dbReference type="Gene3D" id="1.20.120.940">
    <property type="entry name" value="Putative aromatic acid exporter, C-terminal domain"/>
    <property type="match status" value="1"/>
</dbReference>
<feature type="transmembrane region" description="Helical" evidence="6">
    <location>
        <begin position="123"/>
        <end position="141"/>
    </location>
</feature>
<evidence type="ECO:0000313" key="8">
    <source>
        <dbReference type="EMBL" id="HIV75056.1"/>
    </source>
</evidence>
<dbReference type="EMBL" id="DXHX01000123">
    <property type="protein sequence ID" value="HIV75056.1"/>
    <property type="molecule type" value="Genomic_DNA"/>
</dbReference>
<protein>
    <submittedName>
        <fullName evidence="8">Aromatic acid exporter family protein</fullName>
    </submittedName>
</protein>
<evidence type="ECO:0000256" key="6">
    <source>
        <dbReference type="SAM" id="Phobius"/>
    </source>
</evidence>
<evidence type="ECO:0000256" key="5">
    <source>
        <dbReference type="ARBA" id="ARBA00023136"/>
    </source>
</evidence>
<organism evidence="8 9">
    <name type="scientific">Candidatus Pseudogracilibacillus intestinigallinarum</name>
    <dbReference type="NCBI Taxonomy" id="2838742"/>
    <lineage>
        <taxon>Bacteria</taxon>
        <taxon>Bacillati</taxon>
        <taxon>Bacillota</taxon>
        <taxon>Bacilli</taxon>
        <taxon>Bacillales</taxon>
        <taxon>Bacillaceae</taxon>
        <taxon>Pseudogracilibacillus</taxon>
    </lineage>
</organism>
<feature type="domain" description="Putative aromatic acid exporter C-terminal" evidence="7">
    <location>
        <begin position="145"/>
        <end position="309"/>
    </location>
</feature>
<keyword evidence="2" id="KW-1003">Cell membrane</keyword>
<keyword evidence="5 6" id="KW-0472">Membrane</keyword>
<comment type="subcellular location">
    <subcellularLocation>
        <location evidence="1">Cell membrane</location>
        <topology evidence="1">Multi-pass membrane protein</topology>
    </subcellularLocation>
</comment>
<dbReference type="Proteomes" id="UP000823937">
    <property type="component" value="Unassembled WGS sequence"/>
</dbReference>
<dbReference type="InterPro" id="IPR010343">
    <property type="entry name" value="ArAE_1"/>
</dbReference>
<evidence type="ECO:0000256" key="4">
    <source>
        <dbReference type="ARBA" id="ARBA00022989"/>
    </source>
</evidence>
<evidence type="ECO:0000256" key="1">
    <source>
        <dbReference type="ARBA" id="ARBA00004651"/>
    </source>
</evidence>
<feature type="transmembrane region" description="Helical" evidence="6">
    <location>
        <begin position="51"/>
        <end position="68"/>
    </location>
</feature>
<evidence type="ECO:0000313" key="9">
    <source>
        <dbReference type="Proteomes" id="UP000823937"/>
    </source>
</evidence>
<dbReference type="InterPro" id="IPR052984">
    <property type="entry name" value="UPF0421"/>
</dbReference>